<dbReference type="InterPro" id="IPR001930">
    <property type="entry name" value="Peptidase_M1"/>
</dbReference>
<dbReference type="InterPro" id="IPR014782">
    <property type="entry name" value="Peptidase_M1_dom"/>
</dbReference>
<dbReference type="Pfam" id="PF17900">
    <property type="entry name" value="Peptidase_M1_N"/>
    <property type="match status" value="1"/>
</dbReference>
<dbReference type="GO" id="GO:0006508">
    <property type="term" value="P:proteolysis"/>
    <property type="evidence" value="ECO:0007669"/>
    <property type="project" value="UniProtKB-KW"/>
</dbReference>
<dbReference type="Gene3D" id="2.60.40.1730">
    <property type="entry name" value="tricorn interacting facor f3 domain"/>
    <property type="match status" value="1"/>
</dbReference>
<comment type="similarity">
    <text evidence="3">Belongs to the peptidase M1 family.</text>
</comment>
<keyword evidence="12" id="KW-0732">Signal</keyword>
<evidence type="ECO:0000256" key="1">
    <source>
        <dbReference type="ARBA" id="ARBA00000098"/>
    </source>
</evidence>
<evidence type="ECO:0000259" key="14">
    <source>
        <dbReference type="Pfam" id="PF17900"/>
    </source>
</evidence>
<dbReference type="PRINTS" id="PR00756">
    <property type="entry name" value="ALADIPTASE"/>
</dbReference>
<feature type="domain" description="Peptidase M1 membrane alanine aminopeptidase" evidence="13">
    <location>
        <begin position="291"/>
        <end position="496"/>
    </location>
</feature>
<dbReference type="GO" id="GO:0043171">
    <property type="term" value="P:peptide catabolic process"/>
    <property type="evidence" value="ECO:0007669"/>
    <property type="project" value="TreeGrafter"/>
</dbReference>
<dbReference type="SUPFAM" id="SSF63737">
    <property type="entry name" value="Leukotriene A4 hydrolase N-terminal domain"/>
    <property type="match status" value="1"/>
</dbReference>
<dbReference type="Gene3D" id="1.25.10.10">
    <property type="entry name" value="Leucine-rich Repeat Variant"/>
    <property type="match status" value="1"/>
</dbReference>
<evidence type="ECO:0000256" key="11">
    <source>
        <dbReference type="ARBA" id="ARBA00023049"/>
    </source>
</evidence>
<keyword evidence="7" id="KW-0645">Protease</keyword>
<dbReference type="InterPro" id="IPR011989">
    <property type="entry name" value="ARM-like"/>
</dbReference>
<dbReference type="PANTHER" id="PTHR11533:SF174">
    <property type="entry name" value="PUROMYCIN-SENSITIVE AMINOPEPTIDASE-RELATED"/>
    <property type="match status" value="1"/>
</dbReference>
<keyword evidence="8" id="KW-0479">Metal-binding</keyword>
<evidence type="ECO:0000256" key="6">
    <source>
        <dbReference type="ARBA" id="ARBA00022438"/>
    </source>
</evidence>
<comment type="cofactor">
    <cofactor evidence="2">
        <name>Zn(2+)</name>
        <dbReference type="ChEBI" id="CHEBI:29105"/>
    </cofactor>
</comment>
<evidence type="ECO:0000256" key="10">
    <source>
        <dbReference type="ARBA" id="ARBA00022833"/>
    </source>
</evidence>
<evidence type="ECO:0000256" key="7">
    <source>
        <dbReference type="ARBA" id="ARBA00022670"/>
    </source>
</evidence>
<dbReference type="AlphaFoldDB" id="A0A4R3KWW7"/>
<feature type="domain" description="Aminopeptidase N-like N-terminal" evidence="14">
    <location>
        <begin position="63"/>
        <end position="253"/>
    </location>
</feature>
<gene>
    <name evidence="15" type="ORF">EDD80_10195</name>
</gene>
<dbReference type="PROSITE" id="PS51257">
    <property type="entry name" value="PROKAR_LIPOPROTEIN"/>
    <property type="match status" value="1"/>
</dbReference>
<proteinExistence type="inferred from homology"/>
<dbReference type="GO" id="GO:0042277">
    <property type="term" value="F:peptide binding"/>
    <property type="evidence" value="ECO:0007669"/>
    <property type="project" value="TreeGrafter"/>
</dbReference>
<dbReference type="EC" id="3.4.11.2" evidence="4"/>
<sequence>MKKILLPFFFAAVLVSCAARKLPEKHVMLPGLTITENISKDTTEKNIYDRYKESYTRVTDLLHTDLKVSFNWDSSFVYGEAILQLKPYFYPSDSLILDATGFRLHEVSLLKGAGGKVPLEYDYDGKKIRIGLDRQYTREEKYEIFIGYTAMPDRLEAGGSEAITQDKGLYFIDPLDKDPDKPSQIWTQGETEANSAWFPTINGPQENHTQRIALTVNDKYVTLSNGTQVSSKSNGNGTRTDIWEQELPHATYLTMIAVGDFAVVKDKWRNLEVNYYVEPEFEQYAPLIFGNTPEMIGFYSDLLGVEYPWSKYSQIVVRDFVSGAMENTTATVFFDQMNMTDREYLDEDHEDIIAHELFHHWFGDLVTCESWSNLPLNEAFATYGEYLWLEHKYGRAEADVHGFNDMAYYFFDQDSHDKDLIRYQVPHREDMFDVVTYQKGGRVLHMLRKYVGDEAFFAALKLYLERHRFQPVEVHDLRLAFEDVTGEDLNWFFNQWMLASGHPELNFEVSYEQEAGQVVIRTEQTQNLENNPLYKIPLKVDFYTGGKVERKQLVIDEIVQTFAFEMPRPDLVNMDAEKMLLAQVRVDKPLEQWLYQYYHAPLYMDKYRALQYLVAHSADPRVQEVLLDAFRDETTWAIRLGAVHLAGRLSEENKEKAYSALADLASGDEKSLVRALAVETIATLFPKKDNKALFEKAAKDKSPAVENAAKKALGKNR</sequence>
<accession>A0A4R3KWW7</accession>
<dbReference type="GO" id="GO:0005737">
    <property type="term" value="C:cytoplasm"/>
    <property type="evidence" value="ECO:0007669"/>
    <property type="project" value="TreeGrafter"/>
</dbReference>
<keyword evidence="10" id="KW-0862">Zinc</keyword>
<protein>
    <recommendedName>
        <fullName evidence="5">Aminopeptidase N</fullName>
        <ecNumber evidence="4">3.4.11.2</ecNumber>
    </recommendedName>
</protein>
<evidence type="ECO:0000256" key="4">
    <source>
        <dbReference type="ARBA" id="ARBA00012564"/>
    </source>
</evidence>
<dbReference type="Gene3D" id="1.10.390.10">
    <property type="entry name" value="Neutral Protease Domain 2"/>
    <property type="match status" value="1"/>
</dbReference>
<dbReference type="PANTHER" id="PTHR11533">
    <property type="entry name" value="PROTEASE M1 ZINC METALLOPROTEASE"/>
    <property type="match status" value="1"/>
</dbReference>
<keyword evidence="11" id="KW-0482">Metalloprotease</keyword>
<dbReference type="InterPro" id="IPR016024">
    <property type="entry name" value="ARM-type_fold"/>
</dbReference>
<dbReference type="CDD" id="cd09603">
    <property type="entry name" value="M1_APN_like"/>
    <property type="match status" value="1"/>
</dbReference>
<reference evidence="15 16" key="1">
    <citation type="submission" date="2019-03" db="EMBL/GenBank/DDBJ databases">
        <title>Genomic Encyclopedia of Type Strains, Phase IV (KMG-IV): sequencing the most valuable type-strain genomes for metagenomic binning, comparative biology and taxonomic classification.</title>
        <authorList>
            <person name="Goeker M."/>
        </authorList>
    </citation>
    <scope>NUCLEOTIDE SEQUENCE [LARGE SCALE GENOMIC DNA]</scope>
    <source>
        <strain evidence="15 16">DSM 21100</strain>
    </source>
</reference>
<dbReference type="Proteomes" id="UP000295807">
    <property type="component" value="Unassembled WGS sequence"/>
</dbReference>
<comment type="caution">
    <text evidence="15">The sequence shown here is derived from an EMBL/GenBank/DDBJ whole genome shotgun (WGS) entry which is preliminary data.</text>
</comment>
<dbReference type="InterPro" id="IPR050344">
    <property type="entry name" value="Peptidase_M1_aminopeptidases"/>
</dbReference>
<feature type="signal peptide" evidence="12">
    <location>
        <begin position="1"/>
        <end position="18"/>
    </location>
</feature>
<evidence type="ECO:0000256" key="8">
    <source>
        <dbReference type="ARBA" id="ARBA00022723"/>
    </source>
</evidence>
<dbReference type="GO" id="GO:0070006">
    <property type="term" value="F:metalloaminopeptidase activity"/>
    <property type="evidence" value="ECO:0007669"/>
    <property type="project" value="TreeGrafter"/>
</dbReference>
<keyword evidence="16" id="KW-1185">Reference proteome</keyword>
<evidence type="ECO:0000256" key="5">
    <source>
        <dbReference type="ARBA" id="ARBA00015611"/>
    </source>
</evidence>
<dbReference type="RefSeq" id="WP_132127377.1">
    <property type="nucleotide sequence ID" value="NZ_SMAD01000001.1"/>
</dbReference>
<dbReference type="OrthoDB" id="100605at2"/>
<evidence type="ECO:0000313" key="16">
    <source>
        <dbReference type="Proteomes" id="UP000295807"/>
    </source>
</evidence>
<dbReference type="GO" id="GO:0008270">
    <property type="term" value="F:zinc ion binding"/>
    <property type="evidence" value="ECO:0007669"/>
    <property type="project" value="InterPro"/>
</dbReference>
<evidence type="ECO:0000256" key="3">
    <source>
        <dbReference type="ARBA" id="ARBA00010136"/>
    </source>
</evidence>
<comment type="catalytic activity">
    <reaction evidence="1">
        <text>Release of an N-terminal amino acid, Xaa-|-Yaa- from a peptide, amide or arylamide. Xaa is preferably Ala, but may be most amino acids including Pro (slow action). When a terminal hydrophobic residue is followed by a prolyl residue, the two may be released as an intact Xaa-Pro dipeptide.</text>
        <dbReference type="EC" id="3.4.11.2"/>
    </reaction>
</comment>
<dbReference type="GO" id="GO:0016020">
    <property type="term" value="C:membrane"/>
    <property type="evidence" value="ECO:0007669"/>
    <property type="project" value="TreeGrafter"/>
</dbReference>
<dbReference type="SUPFAM" id="SSF55486">
    <property type="entry name" value="Metalloproteases ('zincins'), catalytic domain"/>
    <property type="match status" value="1"/>
</dbReference>
<dbReference type="Pfam" id="PF01433">
    <property type="entry name" value="Peptidase_M1"/>
    <property type="match status" value="1"/>
</dbReference>
<evidence type="ECO:0000313" key="15">
    <source>
        <dbReference type="EMBL" id="TCS89898.1"/>
    </source>
</evidence>
<dbReference type="InterPro" id="IPR045357">
    <property type="entry name" value="Aminopeptidase_N-like_N"/>
</dbReference>
<dbReference type="GO" id="GO:0016285">
    <property type="term" value="F:alanyl aminopeptidase activity"/>
    <property type="evidence" value="ECO:0007669"/>
    <property type="project" value="UniProtKB-EC"/>
</dbReference>
<dbReference type="GO" id="GO:0005615">
    <property type="term" value="C:extracellular space"/>
    <property type="evidence" value="ECO:0007669"/>
    <property type="project" value="TreeGrafter"/>
</dbReference>
<dbReference type="EMBL" id="SMAD01000001">
    <property type="protein sequence ID" value="TCS89898.1"/>
    <property type="molecule type" value="Genomic_DNA"/>
</dbReference>
<evidence type="ECO:0000256" key="12">
    <source>
        <dbReference type="SAM" id="SignalP"/>
    </source>
</evidence>
<keyword evidence="9" id="KW-0378">Hydrolase</keyword>
<evidence type="ECO:0000256" key="9">
    <source>
        <dbReference type="ARBA" id="ARBA00022801"/>
    </source>
</evidence>
<dbReference type="SUPFAM" id="SSF48371">
    <property type="entry name" value="ARM repeat"/>
    <property type="match status" value="1"/>
</dbReference>
<name>A0A4R3KWW7_9SPHI</name>
<feature type="chain" id="PRO_5020568353" description="Aminopeptidase N" evidence="12">
    <location>
        <begin position="19"/>
        <end position="717"/>
    </location>
</feature>
<keyword evidence="6 15" id="KW-0031">Aminopeptidase</keyword>
<dbReference type="InterPro" id="IPR027268">
    <property type="entry name" value="Peptidase_M4/M1_CTD_sf"/>
</dbReference>
<evidence type="ECO:0000259" key="13">
    <source>
        <dbReference type="Pfam" id="PF01433"/>
    </source>
</evidence>
<evidence type="ECO:0000256" key="2">
    <source>
        <dbReference type="ARBA" id="ARBA00001947"/>
    </source>
</evidence>
<organism evidence="15 16">
    <name type="scientific">Anseongella ginsenosidimutans</name>
    <dbReference type="NCBI Taxonomy" id="496056"/>
    <lineage>
        <taxon>Bacteria</taxon>
        <taxon>Pseudomonadati</taxon>
        <taxon>Bacteroidota</taxon>
        <taxon>Sphingobacteriia</taxon>
        <taxon>Sphingobacteriales</taxon>
        <taxon>Sphingobacteriaceae</taxon>
        <taxon>Anseongella</taxon>
    </lineage>
</organism>
<dbReference type="InterPro" id="IPR042097">
    <property type="entry name" value="Aminopeptidase_N-like_N_sf"/>
</dbReference>